<dbReference type="PANTHER" id="PTHR13691">
    <property type="entry name" value="RIBOSOMAL PROTEIN L2"/>
    <property type="match status" value="1"/>
</dbReference>
<organism evidence="9 10">
    <name type="scientific">Candidatus Portnoybacteria bacterium RBG_13_41_18</name>
    <dbReference type="NCBI Taxonomy" id="1801991"/>
    <lineage>
        <taxon>Bacteria</taxon>
        <taxon>Candidatus Portnoyibacteriota</taxon>
    </lineage>
</organism>
<dbReference type="Gene3D" id="4.10.950.10">
    <property type="entry name" value="Ribosomal protein L2, domain 3"/>
    <property type="match status" value="1"/>
</dbReference>
<proteinExistence type="inferred from homology"/>
<evidence type="ECO:0000256" key="3">
    <source>
        <dbReference type="ARBA" id="ARBA00023274"/>
    </source>
</evidence>
<comment type="similarity">
    <text evidence="1 5">Belongs to the universal ribosomal protein uL2 family.</text>
</comment>
<keyword evidence="3 5" id="KW-0687">Ribonucleoprotein</keyword>
<feature type="domain" description="Large ribosomal subunit protein uL2 C-terminal" evidence="7">
    <location>
        <begin position="124"/>
        <end position="254"/>
    </location>
</feature>
<comment type="subunit">
    <text evidence="5">Part of the 50S ribosomal subunit. Forms a bridge to the 30S subunit in the 70S ribosome.</text>
</comment>
<feature type="region of interest" description="Disordered" evidence="6">
    <location>
        <begin position="223"/>
        <end position="263"/>
    </location>
</feature>
<dbReference type="SUPFAM" id="SSF50104">
    <property type="entry name" value="Translation proteins SH3-like domain"/>
    <property type="match status" value="1"/>
</dbReference>
<evidence type="ECO:0000259" key="7">
    <source>
        <dbReference type="SMART" id="SM01382"/>
    </source>
</evidence>
<dbReference type="InterPro" id="IPR014726">
    <property type="entry name" value="Ribosomal_uL2_dom3"/>
</dbReference>
<evidence type="ECO:0000259" key="8">
    <source>
        <dbReference type="SMART" id="SM01383"/>
    </source>
</evidence>
<name>A0A1G2F723_9BACT</name>
<feature type="domain" description="Large ribosomal subunit protein uL2 RNA-binding" evidence="8">
    <location>
        <begin position="41"/>
        <end position="118"/>
    </location>
</feature>
<keyword evidence="5" id="KW-0699">rRNA-binding</keyword>
<dbReference type="SUPFAM" id="SSF50249">
    <property type="entry name" value="Nucleic acid-binding proteins"/>
    <property type="match status" value="1"/>
</dbReference>
<reference evidence="9 10" key="1">
    <citation type="journal article" date="2016" name="Nat. Commun.">
        <title>Thousands of microbial genomes shed light on interconnected biogeochemical processes in an aquifer system.</title>
        <authorList>
            <person name="Anantharaman K."/>
            <person name="Brown C.T."/>
            <person name="Hug L.A."/>
            <person name="Sharon I."/>
            <person name="Castelle C.J."/>
            <person name="Probst A.J."/>
            <person name="Thomas B.C."/>
            <person name="Singh A."/>
            <person name="Wilkins M.J."/>
            <person name="Karaoz U."/>
            <person name="Brodie E.L."/>
            <person name="Williams K.H."/>
            <person name="Hubbard S.S."/>
            <person name="Banfield J.F."/>
        </authorList>
    </citation>
    <scope>NUCLEOTIDE SEQUENCE [LARGE SCALE GENOMIC DNA]</scope>
</reference>
<dbReference type="AlphaFoldDB" id="A0A1G2F723"/>
<dbReference type="InterPro" id="IPR022669">
    <property type="entry name" value="Ribosomal_uL2_C"/>
</dbReference>
<accession>A0A1G2F723</accession>
<dbReference type="GO" id="GO:0002181">
    <property type="term" value="P:cytoplasmic translation"/>
    <property type="evidence" value="ECO:0007669"/>
    <property type="project" value="TreeGrafter"/>
</dbReference>
<dbReference type="InterPro" id="IPR005880">
    <property type="entry name" value="Ribosomal_uL2_bac/org-type"/>
</dbReference>
<dbReference type="GO" id="GO:0003735">
    <property type="term" value="F:structural constituent of ribosome"/>
    <property type="evidence" value="ECO:0007669"/>
    <property type="project" value="InterPro"/>
</dbReference>
<dbReference type="InterPro" id="IPR022671">
    <property type="entry name" value="Ribosomal_uL2_CS"/>
</dbReference>
<evidence type="ECO:0000313" key="10">
    <source>
        <dbReference type="Proteomes" id="UP000177725"/>
    </source>
</evidence>
<evidence type="ECO:0000256" key="2">
    <source>
        <dbReference type="ARBA" id="ARBA00022980"/>
    </source>
</evidence>
<dbReference type="GO" id="GO:0015934">
    <property type="term" value="C:large ribosomal subunit"/>
    <property type="evidence" value="ECO:0007669"/>
    <property type="project" value="InterPro"/>
</dbReference>
<dbReference type="InterPro" id="IPR014722">
    <property type="entry name" value="Rib_uL2_dom2"/>
</dbReference>
<dbReference type="Gene3D" id="2.40.50.140">
    <property type="entry name" value="Nucleic acid-binding proteins"/>
    <property type="match status" value="1"/>
</dbReference>
<dbReference type="HAMAP" id="MF_01320_B">
    <property type="entry name" value="Ribosomal_uL2_B"/>
    <property type="match status" value="1"/>
</dbReference>
<evidence type="ECO:0000313" key="9">
    <source>
        <dbReference type="EMBL" id="OGZ33727.1"/>
    </source>
</evidence>
<dbReference type="SMART" id="SM01383">
    <property type="entry name" value="Ribosomal_L2"/>
    <property type="match status" value="1"/>
</dbReference>
<evidence type="ECO:0000256" key="1">
    <source>
        <dbReference type="ARBA" id="ARBA00005636"/>
    </source>
</evidence>
<dbReference type="InterPro" id="IPR022666">
    <property type="entry name" value="Ribosomal_uL2_RNA-bd_dom"/>
</dbReference>
<dbReference type="InterPro" id="IPR008991">
    <property type="entry name" value="Translation_prot_SH3-like_sf"/>
</dbReference>
<gene>
    <name evidence="5" type="primary">rplB</name>
    <name evidence="9" type="ORF">A2174_01960</name>
</gene>
<protein>
    <recommendedName>
        <fullName evidence="4 5">Large ribosomal subunit protein uL2</fullName>
    </recommendedName>
</protein>
<evidence type="ECO:0000256" key="5">
    <source>
        <dbReference type="HAMAP-Rule" id="MF_01320"/>
    </source>
</evidence>
<dbReference type="Pfam" id="PF00181">
    <property type="entry name" value="Ribosomal_L2_N"/>
    <property type="match status" value="1"/>
</dbReference>
<dbReference type="GO" id="GO:0016740">
    <property type="term" value="F:transferase activity"/>
    <property type="evidence" value="ECO:0007669"/>
    <property type="project" value="InterPro"/>
</dbReference>
<dbReference type="InterPro" id="IPR002171">
    <property type="entry name" value="Ribosomal_uL2"/>
</dbReference>
<dbReference type="PANTHER" id="PTHR13691:SF5">
    <property type="entry name" value="LARGE RIBOSOMAL SUBUNIT PROTEIN UL2M"/>
    <property type="match status" value="1"/>
</dbReference>
<dbReference type="Pfam" id="PF03947">
    <property type="entry name" value="Ribosomal_L2_C"/>
    <property type="match status" value="1"/>
</dbReference>
<evidence type="ECO:0000256" key="4">
    <source>
        <dbReference type="ARBA" id="ARBA00035242"/>
    </source>
</evidence>
<dbReference type="PIRSF" id="PIRSF002158">
    <property type="entry name" value="Ribosomal_L2"/>
    <property type="match status" value="1"/>
</dbReference>
<dbReference type="PROSITE" id="PS00467">
    <property type="entry name" value="RIBOSOMAL_L2"/>
    <property type="match status" value="1"/>
</dbReference>
<dbReference type="Proteomes" id="UP000177725">
    <property type="component" value="Unassembled WGS sequence"/>
</dbReference>
<dbReference type="InterPro" id="IPR012340">
    <property type="entry name" value="NA-bd_OB-fold"/>
</dbReference>
<keyword evidence="5" id="KW-0694">RNA-binding</keyword>
<comment type="function">
    <text evidence="5">One of the primary rRNA binding proteins. Required for association of the 30S and 50S subunits to form the 70S ribosome, for tRNA binding and peptide bond formation. It has been suggested to have peptidyltransferase activity; this is somewhat controversial. Makes several contacts with the 16S rRNA in the 70S ribosome.</text>
</comment>
<dbReference type="EMBL" id="MHMV01000041">
    <property type="protein sequence ID" value="OGZ33727.1"/>
    <property type="molecule type" value="Genomic_DNA"/>
</dbReference>
<dbReference type="FunFam" id="4.10.950.10:FF:000001">
    <property type="entry name" value="50S ribosomal protein L2"/>
    <property type="match status" value="1"/>
</dbReference>
<dbReference type="Gene3D" id="2.30.30.30">
    <property type="match status" value="1"/>
</dbReference>
<dbReference type="FunFam" id="2.30.30.30:FF:000001">
    <property type="entry name" value="50S ribosomal protein L2"/>
    <property type="match status" value="1"/>
</dbReference>
<comment type="caution">
    <text evidence="9">The sequence shown here is derived from an EMBL/GenBank/DDBJ whole genome shotgun (WGS) entry which is preliminary data.</text>
</comment>
<evidence type="ECO:0000256" key="6">
    <source>
        <dbReference type="SAM" id="MobiDB-lite"/>
    </source>
</evidence>
<sequence>MKQYKPTSPGKRMLTRVETRGILSTKEPEKSLLAPLYSKAGRSTTSGRITVRHKGGGHKKLYRVIDFKRDKFNISSRVSAIEYDPNRPCFIALLTYADGEKRYIIAAEGLKVGDEVLVSVNAPAKIGNRLMLKNILVGAMVHDIEMNPGAGGKIVRSAGSYATVLANEGGHTNLKMPSGEIRMMIDTCWATIGQVSNSKHNVENLGKAGRMRWLGVRPRVRGTAMNPPDHPHGGGEGRTPTGLRRGPKTPWGKQAIGVKTRKHKKWSDKFILKRRKIGYGSKE</sequence>
<dbReference type="NCBIfam" id="TIGR01171">
    <property type="entry name" value="rplB_bact"/>
    <property type="match status" value="1"/>
</dbReference>
<dbReference type="GO" id="GO:0019843">
    <property type="term" value="F:rRNA binding"/>
    <property type="evidence" value="ECO:0007669"/>
    <property type="project" value="UniProtKB-UniRule"/>
</dbReference>
<dbReference type="SMART" id="SM01382">
    <property type="entry name" value="Ribosomal_L2_C"/>
    <property type="match status" value="1"/>
</dbReference>
<keyword evidence="2 5" id="KW-0689">Ribosomal protein</keyword>